<feature type="compositionally biased region" description="Polar residues" evidence="1">
    <location>
        <begin position="1"/>
        <end position="16"/>
    </location>
</feature>
<organism evidence="2">
    <name type="scientific">Anguilla anguilla</name>
    <name type="common">European freshwater eel</name>
    <name type="synonym">Muraena anguilla</name>
    <dbReference type="NCBI Taxonomy" id="7936"/>
    <lineage>
        <taxon>Eukaryota</taxon>
        <taxon>Metazoa</taxon>
        <taxon>Chordata</taxon>
        <taxon>Craniata</taxon>
        <taxon>Vertebrata</taxon>
        <taxon>Euteleostomi</taxon>
        <taxon>Actinopterygii</taxon>
        <taxon>Neopterygii</taxon>
        <taxon>Teleostei</taxon>
        <taxon>Anguilliformes</taxon>
        <taxon>Anguillidae</taxon>
        <taxon>Anguilla</taxon>
    </lineage>
</organism>
<dbReference type="EMBL" id="GBXM01026658">
    <property type="protein sequence ID" value="JAH81919.1"/>
    <property type="molecule type" value="Transcribed_RNA"/>
</dbReference>
<sequence>MEQTNFLMHQRNPDQQLHQDSREHINTSHPTNAADLLN</sequence>
<reference evidence="2" key="2">
    <citation type="journal article" date="2015" name="Fish Shellfish Immunol.">
        <title>Early steps in the European eel (Anguilla anguilla)-Vibrio vulnificus interaction in the gills: Role of the RtxA13 toxin.</title>
        <authorList>
            <person name="Callol A."/>
            <person name="Pajuelo D."/>
            <person name="Ebbesson L."/>
            <person name="Teles M."/>
            <person name="MacKenzie S."/>
            <person name="Amaro C."/>
        </authorList>
    </citation>
    <scope>NUCLEOTIDE SEQUENCE</scope>
</reference>
<feature type="region of interest" description="Disordered" evidence="1">
    <location>
        <begin position="1"/>
        <end position="38"/>
    </location>
</feature>
<dbReference type="AlphaFoldDB" id="A0A0E9VUT8"/>
<reference evidence="2" key="1">
    <citation type="submission" date="2014-11" db="EMBL/GenBank/DDBJ databases">
        <authorList>
            <person name="Amaro Gonzalez C."/>
        </authorList>
    </citation>
    <scope>NUCLEOTIDE SEQUENCE</scope>
</reference>
<protein>
    <submittedName>
        <fullName evidence="2">Uncharacterized protein</fullName>
    </submittedName>
</protein>
<feature type="compositionally biased region" description="Basic and acidic residues" evidence="1">
    <location>
        <begin position="17"/>
        <end position="26"/>
    </location>
</feature>
<name>A0A0E9VUT8_ANGAN</name>
<evidence type="ECO:0000313" key="2">
    <source>
        <dbReference type="EMBL" id="JAH81919.1"/>
    </source>
</evidence>
<proteinExistence type="predicted"/>
<evidence type="ECO:0000256" key="1">
    <source>
        <dbReference type="SAM" id="MobiDB-lite"/>
    </source>
</evidence>
<accession>A0A0E9VUT8</accession>